<feature type="signal peptide" evidence="1">
    <location>
        <begin position="1"/>
        <end position="26"/>
    </location>
</feature>
<accession>A0A833L3N6</accession>
<keyword evidence="1" id="KW-0732">Signal</keyword>
<protein>
    <recommendedName>
        <fullName evidence="4">PorV/PorQ family protein</fullName>
    </recommendedName>
</protein>
<evidence type="ECO:0000313" key="3">
    <source>
        <dbReference type="Proteomes" id="UP000488506"/>
    </source>
</evidence>
<dbReference type="Gene3D" id="2.40.160.60">
    <property type="entry name" value="Outer membrane protein transport protein (OMPP1/FadL/TodX)"/>
    <property type="match status" value="1"/>
</dbReference>
<evidence type="ECO:0000313" key="2">
    <source>
        <dbReference type="EMBL" id="KAF0134213.1"/>
    </source>
</evidence>
<proteinExistence type="predicted"/>
<dbReference type="AlphaFoldDB" id="A0A833L3N6"/>
<evidence type="ECO:0000256" key="1">
    <source>
        <dbReference type="SAM" id="SignalP"/>
    </source>
</evidence>
<dbReference type="Proteomes" id="UP000488506">
    <property type="component" value="Unassembled WGS sequence"/>
</dbReference>
<dbReference type="EMBL" id="WPAF01000011">
    <property type="protein sequence ID" value="KAF0134213.1"/>
    <property type="molecule type" value="Genomic_DNA"/>
</dbReference>
<name>A0A833L3N6_UNCSA</name>
<feature type="chain" id="PRO_5032753118" description="PorV/PorQ family protein" evidence="1">
    <location>
        <begin position="27"/>
        <end position="160"/>
    </location>
</feature>
<dbReference type="SUPFAM" id="SSF56935">
    <property type="entry name" value="Porins"/>
    <property type="match status" value="1"/>
</dbReference>
<reference evidence="2 3" key="1">
    <citation type="submission" date="2019-12" db="EMBL/GenBank/DDBJ databases">
        <authorList>
            <person name="Wolfe R."/>
            <person name="Danczak R."/>
            <person name="Wilkins M."/>
        </authorList>
    </citation>
    <scope>NUCLEOTIDE SEQUENCE [LARGE SCALE GENOMIC DNA]</scope>
    <source>
        <strain evidence="2">X2_MaxBin.013</strain>
    </source>
</reference>
<sequence length="160" mass="17214">MKKRNAGCVIRNALLITILASSMAFAAGQAGVDLSFLGAGVGARPLGMGGAFVAVADNADSPFWNPAGIIKKSEITTMTTKLSSDSDHYYMSYVLPVFKGTVGISWIQVGTGNISQTSKEVDNYNEVYNLGVFSSFSNAYMLSYAREINDNLLCFLMPER</sequence>
<evidence type="ECO:0008006" key="4">
    <source>
        <dbReference type="Google" id="ProtNLM"/>
    </source>
</evidence>
<gene>
    <name evidence="2" type="ORF">FD145_856</name>
</gene>
<comment type="caution">
    <text evidence="2">The sequence shown here is derived from an EMBL/GenBank/DDBJ whole genome shotgun (WGS) entry which is preliminary data.</text>
</comment>
<organism evidence="2 3">
    <name type="scientific">Candidatus Saganbacteria bacterium</name>
    <dbReference type="NCBI Taxonomy" id="2575572"/>
    <lineage>
        <taxon>Bacteria</taxon>
        <taxon>Bacillati</taxon>
        <taxon>Saganbacteria</taxon>
    </lineage>
</organism>